<evidence type="ECO:0000256" key="5">
    <source>
        <dbReference type="ARBA" id="ARBA00022857"/>
    </source>
</evidence>
<evidence type="ECO:0000259" key="9">
    <source>
        <dbReference type="PROSITE" id="PS51330"/>
    </source>
</evidence>
<keyword evidence="11" id="KW-1185">Reference proteome</keyword>
<dbReference type="PANTHER" id="PTHR48069:SF3">
    <property type="entry name" value="DIHYDROFOLATE REDUCTASE"/>
    <property type="match status" value="1"/>
</dbReference>
<comment type="function">
    <text evidence="7 8">Key enzyme in folate metabolism. Catalyzes an essential reaction for de novo glycine and purine synthesis, and for DNA precursor synthesis.</text>
</comment>
<dbReference type="InterPro" id="IPR024072">
    <property type="entry name" value="DHFR-like_dom_sf"/>
</dbReference>
<dbReference type="EMBL" id="LT608328">
    <property type="protein sequence ID" value="SCM58448.1"/>
    <property type="molecule type" value="Genomic_DNA"/>
</dbReference>
<dbReference type="KEGG" id="pmuc:ING2E5A_1813"/>
<dbReference type="PRINTS" id="PR00070">
    <property type="entry name" value="DHFR"/>
</dbReference>
<evidence type="ECO:0000256" key="8">
    <source>
        <dbReference type="PIRNR" id="PIRNR000194"/>
    </source>
</evidence>
<feature type="domain" description="DHFR" evidence="9">
    <location>
        <begin position="7"/>
        <end position="167"/>
    </location>
</feature>
<dbReference type="Pfam" id="PF00186">
    <property type="entry name" value="DHFR_1"/>
    <property type="match status" value="1"/>
</dbReference>
<evidence type="ECO:0000256" key="4">
    <source>
        <dbReference type="ARBA" id="ARBA00022563"/>
    </source>
</evidence>
<dbReference type="PIRSF" id="PIRSF000194">
    <property type="entry name" value="DHFR"/>
    <property type="match status" value="1"/>
</dbReference>
<dbReference type="PROSITE" id="PS51330">
    <property type="entry name" value="DHFR_2"/>
    <property type="match status" value="1"/>
</dbReference>
<evidence type="ECO:0000313" key="11">
    <source>
        <dbReference type="Proteomes" id="UP000178485"/>
    </source>
</evidence>
<dbReference type="GO" id="GO:0004146">
    <property type="term" value="F:dihydrofolate reductase activity"/>
    <property type="evidence" value="ECO:0007669"/>
    <property type="project" value="UniProtKB-EC"/>
</dbReference>
<dbReference type="RefSeq" id="WP_071137074.1">
    <property type="nucleotide sequence ID" value="NZ_DUQN01000097.1"/>
</dbReference>
<dbReference type="GO" id="GO:0005829">
    <property type="term" value="C:cytosol"/>
    <property type="evidence" value="ECO:0007669"/>
    <property type="project" value="TreeGrafter"/>
</dbReference>
<dbReference type="SUPFAM" id="SSF53597">
    <property type="entry name" value="Dihydrofolate reductase-like"/>
    <property type="match status" value="1"/>
</dbReference>
<evidence type="ECO:0000256" key="2">
    <source>
        <dbReference type="ARBA" id="ARBA00009539"/>
    </source>
</evidence>
<dbReference type="GO" id="GO:0070401">
    <property type="term" value="F:NADP+ binding"/>
    <property type="evidence" value="ECO:0007669"/>
    <property type="project" value="UniProtKB-ARBA"/>
</dbReference>
<dbReference type="EC" id="1.5.1.3" evidence="3 8"/>
<evidence type="ECO:0000256" key="6">
    <source>
        <dbReference type="ARBA" id="ARBA00023002"/>
    </source>
</evidence>
<sequence length="170" mass="19269">MTEKHQAIALIVALDGQNGIGRKGDLLCHLPDDLKHFKQITTGHVVIMGRKTYASLPKGALPNRTNIVITSQAREDFPGCKVARSVEEALSLCSGQEKVFIIGGGQLYRTSLHLVSRLYITRIHHIFDDADTFFPEINETEWELTGEEHHLPDERHPYGFTFQTYSRKNR</sequence>
<gene>
    <name evidence="10" type="primary">dfrA</name>
    <name evidence="10" type="ORF">ING2E5A_1813</name>
</gene>
<comment type="similarity">
    <text evidence="2 8">Belongs to the dihydrofolate reductase family.</text>
</comment>
<evidence type="ECO:0000256" key="7">
    <source>
        <dbReference type="ARBA" id="ARBA00025067"/>
    </source>
</evidence>
<keyword evidence="4 8" id="KW-0554">One-carbon metabolism</keyword>
<dbReference type="Gene3D" id="3.40.430.10">
    <property type="entry name" value="Dihydrofolate Reductase, subunit A"/>
    <property type="match status" value="1"/>
</dbReference>
<protein>
    <recommendedName>
        <fullName evidence="3 8">Dihydrofolate reductase</fullName>
        <ecNumber evidence="3 8">1.5.1.3</ecNumber>
    </recommendedName>
</protein>
<dbReference type="PANTHER" id="PTHR48069">
    <property type="entry name" value="DIHYDROFOLATE REDUCTASE"/>
    <property type="match status" value="1"/>
</dbReference>
<dbReference type="GO" id="GO:0046654">
    <property type="term" value="P:tetrahydrofolate biosynthetic process"/>
    <property type="evidence" value="ECO:0007669"/>
    <property type="project" value="UniProtKB-UniPathway"/>
</dbReference>
<proteinExistence type="inferred from homology"/>
<dbReference type="GO" id="GO:0046452">
    <property type="term" value="P:dihydrofolate metabolic process"/>
    <property type="evidence" value="ECO:0007669"/>
    <property type="project" value="TreeGrafter"/>
</dbReference>
<keyword evidence="5 8" id="KW-0521">NADP</keyword>
<dbReference type="GO" id="GO:0046655">
    <property type="term" value="P:folic acid metabolic process"/>
    <property type="evidence" value="ECO:0007669"/>
    <property type="project" value="TreeGrafter"/>
</dbReference>
<evidence type="ECO:0000256" key="1">
    <source>
        <dbReference type="ARBA" id="ARBA00004903"/>
    </source>
</evidence>
<reference evidence="10 11" key="1">
    <citation type="submission" date="2016-08" db="EMBL/GenBank/DDBJ databases">
        <authorList>
            <person name="Seilhamer J.J."/>
        </authorList>
    </citation>
    <scope>NUCLEOTIDE SEQUENCE [LARGE SCALE GENOMIC DNA]</scope>
    <source>
        <strain evidence="10">ING2-E5A</strain>
    </source>
</reference>
<dbReference type="InterPro" id="IPR001796">
    <property type="entry name" value="DHFR_dom"/>
</dbReference>
<dbReference type="CDD" id="cd00209">
    <property type="entry name" value="DHFR"/>
    <property type="match status" value="1"/>
</dbReference>
<dbReference type="STRING" id="1642646.ING2E5A_1813"/>
<dbReference type="AlphaFoldDB" id="A0A1G4G7X0"/>
<accession>A0A1G4G7X0</accession>
<keyword evidence="6 8" id="KW-0560">Oxidoreductase</keyword>
<dbReference type="FunFam" id="3.40.430.10:FF:000001">
    <property type="entry name" value="Dihydrofolate reductase"/>
    <property type="match status" value="1"/>
</dbReference>
<evidence type="ECO:0000313" key="10">
    <source>
        <dbReference type="EMBL" id="SCM58448.1"/>
    </source>
</evidence>
<dbReference type="GO" id="GO:0006730">
    <property type="term" value="P:one-carbon metabolic process"/>
    <property type="evidence" value="ECO:0007669"/>
    <property type="project" value="UniProtKB-KW"/>
</dbReference>
<comment type="pathway">
    <text evidence="1 8">Cofactor biosynthesis; tetrahydrofolate biosynthesis; 5,6,7,8-tetrahydrofolate from 7,8-dihydrofolate: step 1/1.</text>
</comment>
<dbReference type="Proteomes" id="UP000178485">
    <property type="component" value="Chromosome i"/>
</dbReference>
<name>A0A1G4G7X0_9BACT</name>
<comment type="catalytic activity">
    <reaction evidence="8">
        <text>(6S)-5,6,7,8-tetrahydrofolate + NADP(+) = 7,8-dihydrofolate + NADPH + H(+)</text>
        <dbReference type="Rhea" id="RHEA:15009"/>
        <dbReference type="ChEBI" id="CHEBI:15378"/>
        <dbReference type="ChEBI" id="CHEBI:57451"/>
        <dbReference type="ChEBI" id="CHEBI:57453"/>
        <dbReference type="ChEBI" id="CHEBI:57783"/>
        <dbReference type="ChEBI" id="CHEBI:58349"/>
        <dbReference type="EC" id="1.5.1.3"/>
    </reaction>
</comment>
<organism evidence="10 11">
    <name type="scientific">Petrimonas mucosa</name>
    <dbReference type="NCBI Taxonomy" id="1642646"/>
    <lineage>
        <taxon>Bacteria</taxon>
        <taxon>Pseudomonadati</taxon>
        <taxon>Bacteroidota</taxon>
        <taxon>Bacteroidia</taxon>
        <taxon>Bacteroidales</taxon>
        <taxon>Dysgonomonadaceae</taxon>
        <taxon>Petrimonas</taxon>
    </lineage>
</organism>
<evidence type="ECO:0000256" key="3">
    <source>
        <dbReference type="ARBA" id="ARBA00012856"/>
    </source>
</evidence>
<dbReference type="UniPathway" id="UPA00077">
    <property type="reaction ID" value="UER00158"/>
</dbReference>
<dbReference type="InterPro" id="IPR012259">
    <property type="entry name" value="DHFR"/>
</dbReference>